<keyword evidence="3 6" id="KW-1133">Transmembrane helix</keyword>
<dbReference type="GO" id="GO:0071944">
    <property type="term" value="C:cell periphery"/>
    <property type="evidence" value="ECO:0007669"/>
    <property type="project" value="UniProtKB-ARBA"/>
</dbReference>
<evidence type="ECO:0000256" key="1">
    <source>
        <dbReference type="ARBA" id="ARBA00004167"/>
    </source>
</evidence>
<dbReference type="OrthoDB" id="4074350at2759"/>
<evidence type="ECO:0000256" key="4">
    <source>
        <dbReference type="ARBA" id="ARBA00023136"/>
    </source>
</evidence>
<dbReference type="InterPro" id="IPR033121">
    <property type="entry name" value="PEPTIDASE_A1"/>
</dbReference>
<dbReference type="Pfam" id="PF00026">
    <property type="entry name" value="Asp"/>
    <property type="match status" value="1"/>
</dbReference>
<comment type="subcellular location">
    <subcellularLocation>
        <location evidence="1">Membrane</location>
        <topology evidence="1">Single-pass membrane protein</topology>
    </subcellularLocation>
</comment>
<feature type="domain" description="Peptidase A1" evidence="8">
    <location>
        <begin position="29"/>
        <end position="420"/>
    </location>
</feature>
<dbReference type="SUPFAM" id="SSF50630">
    <property type="entry name" value="Acid proteases"/>
    <property type="match status" value="1"/>
</dbReference>
<accession>A0A5N5DS59</accession>
<dbReference type="Proteomes" id="UP000325902">
    <property type="component" value="Unassembled WGS sequence"/>
</dbReference>
<evidence type="ECO:0000256" key="2">
    <source>
        <dbReference type="ARBA" id="ARBA00022692"/>
    </source>
</evidence>
<organism evidence="9 10">
    <name type="scientific">Lasiodiplodia theobromae</name>
    <dbReference type="NCBI Taxonomy" id="45133"/>
    <lineage>
        <taxon>Eukaryota</taxon>
        <taxon>Fungi</taxon>
        <taxon>Dikarya</taxon>
        <taxon>Ascomycota</taxon>
        <taxon>Pezizomycotina</taxon>
        <taxon>Dothideomycetes</taxon>
        <taxon>Dothideomycetes incertae sedis</taxon>
        <taxon>Botryosphaeriales</taxon>
        <taxon>Botryosphaeriaceae</taxon>
        <taxon>Lasiodiplodia</taxon>
    </lineage>
</organism>
<comment type="caution">
    <text evidence="9">The sequence shown here is derived from an EMBL/GenBank/DDBJ whole genome shotgun (WGS) entry which is preliminary data.</text>
</comment>
<dbReference type="PANTHER" id="PTHR15549:SF6">
    <property type="entry name" value="MID2 DOMAIN-CONTAINING PROTEIN"/>
    <property type="match status" value="1"/>
</dbReference>
<evidence type="ECO:0000313" key="9">
    <source>
        <dbReference type="EMBL" id="KAB2580480.1"/>
    </source>
</evidence>
<keyword evidence="2 6" id="KW-0812">Transmembrane</keyword>
<feature type="chain" id="PRO_5025004120" description="Peptidase A1 domain-containing protein" evidence="7">
    <location>
        <begin position="22"/>
        <end position="600"/>
    </location>
</feature>
<feature type="compositionally biased region" description="Low complexity" evidence="5">
    <location>
        <begin position="530"/>
        <end position="552"/>
    </location>
</feature>
<name>A0A5N5DS59_9PEZI</name>
<feature type="compositionally biased region" description="Basic and acidic residues" evidence="5">
    <location>
        <begin position="576"/>
        <end position="591"/>
    </location>
</feature>
<evidence type="ECO:0000256" key="6">
    <source>
        <dbReference type="SAM" id="Phobius"/>
    </source>
</evidence>
<keyword evidence="7" id="KW-0732">Signal</keyword>
<keyword evidence="4 6" id="KW-0472">Membrane</keyword>
<evidence type="ECO:0000259" key="8">
    <source>
        <dbReference type="PROSITE" id="PS51767"/>
    </source>
</evidence>
<evidence type="ECO:0000256" key="5">
    <source>
        <dbReference type="SAM" id="MobiDB-lite"/>
    </source>
</evidence>
<dbReference type="GO" id="GO:0016020">
    <property type="term" value="C:membrane"/>
    <property type="evidence" value="ECO:0007669"/>
    <property type="project" value="UniProtKB-SubCell"/>
</dbReference>
<gene>
    <name evidence="9" type="ORF">DBV05_g803</name>
</gene>
<dbReference type="PROSITE" id="PS51767">
    <property type="entry name" value="PEPTIDASE_A1"/>
    <property type="match status" value="1"/>
</dbReference>
<dbReference type="PANTHER" id="PTHR15549">
    <property type="entry name" value="PAIRED IMMUNOGLOBULIN-LIKE TYPE 2 RECEPTOR"/>
    <property type="match status" value="1"/>
</dbReference>
<sequence>MISNRLATLASLTSCVALSQAASPWPITFSSNETVGPDGPWNVITFNIDFPDQTQWFLPSLLETSVIVNASACTSQQSNCQSPATGMWKGSGAQSLRAAMNSATFGPDAWNDEAGIYTTAVMGLEGTLRYVSDRFTLSADGDTEYLNMVATAVADNVSVTYPGGQAYTLDVGYLSLYGGAATFNWTAADGETAVSQNLTLPRAYNQSAIPSISYGLHVGSAAHGVPGSLYWGGYDQARVIGDPVSAAADNGFFSLVDVSLGVESGESALLNTTSSSVTGLLDTSTATSLTTRADPGVPYLYLPGSTCASIAAHLPVNYDADYGLYIWDTTADSYEQLVTSPHHLSFTFASNTTIAVPLALLNLTLSSRVTDSAGGSTYFPCRPYTATSSSDQQPEAILGRAFLQAAFLGQNWQSGATWLAQAPGPAGINGNGVAEEVVVKTIEEADTELTRTTGAPGWAETWKGVLNALEEGEGGSTTTDTGSDDSESVEEGLSAGAKAGVGVGAAVVVVGVVVGVVWWLRRGKKDNKTAGGAAMAAEMGSGPEQQHLQQQQPLWGTQSGELAGREVVEMAGGHKWPGELESYHHASELDAGHPGTGRPA</sequence>
<feature type="region of interest" description="Disordered" evidence="5">
    <location>
        <begin position="571"/>
        <end position="600"/>
    </location>
</feature>
<evidence type="ECO:0000313" key="10">
    <source>
        <dbReference type="Proteomes" id="UP000325902"/>
    </source>
</evidence>
<evidence type="ECO:0000256" key="3">
    <source>
        <dbReference type="ARBA" id="ARBA00022989"/>
    </source>
</evidence>
<feature type="signal peptide" evidence="7">
    <location>
        <begin position="1"/>
        <end position="21"/>
    </location>
</feature>
<proteinExistence type="predicted"/>
<protein>
    <recommendedName>
        <fullName evidence="8">Peptidase A1 domain-containing protein</fullName>
    </recommendedName>
</protein>
<feature type="transmembrane region" description="Helical" evidence="6">
    <location>
        <begin position="499"/>
        <end position="520"/>
    </location>
</feature>
<dbReference type="AlphaFoldDB" id="A0A5N5DS59"/>
<dbReference type="Gene3D" id="2.40.70.10">
    <property type="entry name" value="Acid Proteases"/>
    <property type="match status" value="1"/>
</dbReference>
<feature type="region of interest" description="Disordered" evidence="5">
    <location>
        <begin position="471"/>
        <end position="490"/>
    </location>
</feature>
<dbReference type="InterPro" id="IPR051694">
    <property type="entry name" value="Immunoregulatory_rcpt-like"/>
</dbReference>
<dbReference type="InterPro" id="IPR021109">
    <property type="entry name" value="Peptidase_aspartic_dom_sf"/>
</dbReference>
<feature type="region of interest" description="Disordered" evidence="5">
    <location>
        <begin position="527"/>
        <end position="553"/>
    </location>
</feature>
<reference evidence="9 10" key="1">
    <citation type="journal article" date="2019" name="Sci. Rep.">
        <title>A multi-omics analysis of the grapevine pathogen Lasiodiplodia theobromae reveals that temperature affects the expression of virulence- and pathogenicity-related genes.</title>
        <authorList>
            <person name="Felix C."/>
            <person name="Meneses R."/>
            <person name="Goncalves M.F.M."/>
            <person name="Tilleman L."/>
            <person name="Duarte A.S."/>
            <person name="Jorrin-Novo J.V."/>
            <person name="Van de Peer Y."/>
            <person name="Deforce D."/>
            <person name="Van Nieuwerburgh F."/>
            <person name="Esteves A.C."/>
            <person name="Alves A."/>
        </authorList>
    </citation>
    <scope>NUCLEOTIDE SEQUENCE [LARGE SCALE GENOMIC DNA]</scope>
    <source>
        <strain evidence="9 10">LA-SOL3</strain>
    </source>
</reference>
<keyword evidence="10" id="KW-1185">Reference proteome</keyword>
<evidence type="ECO:0000256" key="7">
    <source>
        <dbReference type="SAM" id="SignalP"/>
    </source>
</evidence>
<dbReference type="EMBL" id="VCHE01000003">
    <property type="protein sequence ID" value="KAB2580480.1"/>
    <property type="molecule type" value="Genomic_DNA"/>
</dbReference>